<gene>
    <name evidence="7" type="ORF">FSC10_00065</name>
</gene>
<evidence type="ECO:0000313" key="7">
    <source>
        <dbReference type="EMBL" id="QIC65881.1"/>
    </source>
</evidence>
<proteinExistence type="predicted"/>
<feature type="domain" description="Peptidase metallopeptidase" evidence="6">
    <location>
        <begin position="184"/>
        <end position="302"/>
    </location>
</feature>
<dbReference type="GO" id="GO:0008270">
    <property type="term" value="F:zinc ion binding"/>
    <property type="evidence" value="ECO:0007669"/>
    <property type="project" value="InterPro"/>
</dbReference>
<accession>A0AAE6WSZ0</accession>
<reference evidence="7 8" key="1">
    <citation type="submission" date="2019-09" db="EMBL/GenBank/DDBJ databases">
        <title>Non-baumannii Acinetobacter spp. carrying blaNDM-1 isolated in China.</title>
        <authorList>
            <person name="Cui C."/>
            <person name="Chen C."/>
            <person name="Sun J."/>
            <person name="Liu Y."/>
        </authorList>
    </citation>
    <scope>NUCLEOTIDE SEQUENCE [LARGE SCALE GENOMIC DNA]</scope>
    <source>
        <strain evidence="7 8">HZE23-1</strain>
    </source>
</reference>
<evidence type="ECO:0000256" key="3">
    <source>
        <dbReference type="ARBA" id="ARBA00022801"/>
    </source>
</evidence>
<organism evidence="7 8">
    <name type="scientific">Acinetobacter schindleri</name>
    <dbReference type="NCBI Taxonomy" id="108981"/>
    <lineage>
        <taxon>Bacteria</taxon>
        <taxon>Pseudomonadati</taxon>
        <taxon>Pseudomonadota</taxon>
        <taxon>Gammaproteobacteria</taxon>
        <taxon>Moraxellales</taxon>
        <taxon>Moraxellaceae</taxon>
        <taxon>Acinetobacter</taxon>
    </lineage>
</organism>
<dbReference type="InterPro" id="IPR024079">
    <property type="entry name" value="MetalloPept_cat_dom_sf"/>
</dbReference>
<dbReference type="GO" id="GO:0031012">
    <property type="term" value="C:extracellular matrix"/>
    <property type="evidence" value="ECO:0007669"/>
    <property type="project" value="InterPro"/>
</dbReference>
<keyword evidence="1" id="KW-0645">Protease</keyword>
<keyword evidence="7" id="KW-0482">Metalloprotease</keyword>
<dbReference type="RefSeq" id="WP_163170628.1">
    <property type="nucleotide sequence ID" value="NZ_CP044463.1"/>
</dbReference>
<name>A0AAE6WSZ0_9GAMM</name>
<evidence type="ECO:0000259" key="6">
    <source>
        <dbReference type="SMART" id="SM00235"/>
    </source>
</evidence>
<dbReference type="Pfam" id="PF00413">
    <property type="entry name" value="Peptidase_M10"/>
    <property type="match status" value="1"/>
</dbReference>
<keyword evidence="4" id="KW-0862">Zinc</keyword>
<feature type="coiled-coil region" evidence="5">
    <location>
        <begin position="119"/>
        <end position="146"/>
    </location>
</feature>
<dbReference type="GO" id="GO:0004222">
    <property type="term" value="F:metalloendopeptidase activity"/>
    <property type="evidence" value="ECO:0007669"/>
    <property type="project" value="InterPro"/>
</dbReference>
<evidence type="ECO:0000256" key="5">
    <source>
        <dbReference type="SAM" id="Coils"/>
    </source>
</evidence>
<dbReference type="Proteomes" id="UP000503505">
    <property type="component" value="Chromosome"/>
</dbReference>
<dbReference type="GO" id="GO:0006508">
    <property type="term" value="P:proteolysis"/>
    <property type="evidence" value="ECO:0007669"/>
    <property type="project" value="UniProtKB-KW"/>
</dbReference>
<keyword evidence="3" id="KW-0378">Hydrolase</keyword>
<evidence type="ECO:0000256" key="4">
    <source>
        <dbReference type="ARBA" id="ARBA00022833"/>
    </source>
</evidence>
<protein>
    <submittedName>
        <fullName evidence="7">Matrixin family metalloprotease</fullName>
    </submittedName>
</protein>
<dbReference type="InterPro" id="IPR001818">
    <property type="entry name" value="Pept_M10_metallopeptidase"/>
</dbReference>
<evidence type="ECO:0000256" key="1">
    <source>
        <dbReference type="ARBA" id="ARBA00022670"/>
    </source>
</evidence>
<evidence type="ECO:0000313" key="8">
    <source>
        <dbReference type="Proteomes" id="UP000503505"/>
    </source>
</evidence>
<keyword evidence="2" id="KW-0479">Metal-binding</keyword>
<dbReference type="SUPFAM" id="SSF55486">
    <property type="entry name" value="Metalloproteases ('zincins'), catalytic domain"/>
    <property type="match status" value="1"/>
</dbReference>
<keyword evidence="5" id="KW-0175">Coiled coil</keyword>
<dbReference type="AlphaFoldDB" id="A0AAE6WSZ0"/>
<dbReference type="InterPro" id="IPR006026">
    <property type="entry name" value="Peptidase_Metallo"/>
</dbReference>
<sequence>MRLLLCLVVVILLIAGFLHLQTQSHPQLKFNSLTDRLNHPFDTRLRFKVDQVDPGFGLTREEVIQLAQEAVEIWHRGTGRDDLMVYDENAQLSIKLIYDHRQQEYDALKKTTQKLLRDEAQYQRQAENLTASRNHLDQQQRQLLEQRNLLQLQFEQLMLRRNQPGLSAHQRQQLQQEFNELQFRSERFQHEAEYLQQQQLSFNTQVSAYQSSVQSHHNNINQAQQRFPPRQFHKGIFKGDEIHVYQFDAQDDLRLTLAHELGHALGLLHHGDPEALMYPVLGEQKLENFELRPADKTLLYTRKS</sequence>
<dbReference type="Gene3D" id="3.40.390.10">
    <property type="entry name" value="Collagenase (Catalytic Domain)"/>
    <property type="match status" value="1"/>
</dbReference>
<dbReference type="SMART" id="SM00235">
    <property type="entry name" value="ZnMc"/>
    <property type="match status" value="1"/>
</dbReference>
<evidence type="ECO:0000256" key="2">
    <source>
        <dbReference type="ARBA" id="ARBA00022723"/>
    </source>
</evidence>
<dbReference type="EMBL" id="CP044463">
    <property type="protein sequence ID" value="QIC65881.1"/>
    <property type="molecule type" value="Genomic_DNA"/>
</dbReference>